<keyword evidence="4" id="KW-0472">Membrane</keyword>
<keyword evidence="3" id="KW-0256">Endoplasmic reticulum</keyword>
<proteinExistence type="predicted"/>
<dbReference type="GO" id="GO:0016020">
    <property type="term" value="C:membrane"/>
    <property type="evidence" value="ECO:0007669"/>
    <property type="project" value="UniProtKB-SubCell"/>
</dbReference>
<dbReference type="InterPro" id="IPR029058">
    <property type="entry name" value="AB_hydrolase_fold"/>
</dbReference>
<evidence type="ECO:0000256" key="4">
    <source>
        <dbReference type="ARBA" id="ARBA00023136"/>
    </source>
</evidence>
<organism evidence="6 7">
    <name type="scientific">Nitrosomonas ureae</name>
    <dbReference type="NCBI Taxonomy" id="44577"/>
    <lineage>
        <taxon>Bacteria</taxon>
        <taxon>Pseudomonadati</taxon>
        <taxon>Pseudomonadota</taxon>
        <taxon>Betaproteobacteria</taxon>
        <taxon>Nitrosomonadales</taxon>
        <taxon>Nitrosomonadaceae</taxon>
        <taxon>Nitrosomonas</taxon>
    </lineage>
</organism>
<evidence type="ECO:0000259" key="5">
    <source>
        <dbReference type="Pfam" id="PF12697"/>
    </source>
</evidence>
<dbReference type="InterPro" id="IPR052374">
    <property type="entry name" value="SERAC1"/>
</dbReference>
<evidence type="ECO:0000256" key="3">
    <source>
        <dbReference type="ARBA" id="ARBA00022824"/>
    </source>
</evidence>
<evidence type="ECO:0000313" key="7">
    <source>
        <dbReference type="Proteomes" id="UP000242498"/>
    </source>
</evidence>
<dbReference type="EMBL" id="LT907782">
    <property type="protein sequence ID" value="SNX59642.1"/>
    <property type="molecule type" value="Genomic_DNA"/>
</dbReference>
<gene>
    <name evidence="6" type="ORF">SAMN06296273_1082</name>
</gene>
<dbReference type="AlphaFoldDB" id="A0A285BWM4"/>
<evidence type="ECO:0000256" key="2">
    <source>
        <dbReference type="ARBA" id="ARBA00004370"/>
    </source>
</evidence>
<name>A0A285BWM4_9PROT</name>
<dbReference type="Proteomes" id="UP000242498">
    <property type="component" value="Chromosome I"/>
</dbReference>
<feature type="domain" description="AB hydrolase-1" evidence="5">
    <location>
        <begin position="16"/>
        <end position="146"/>
    </location>
</feature>
<dbReference type="RefSeq" id="WP_145956211.1">
    <property type="nucleotide sequence ID" value="NZ_LT907782.1"/>
</dbReference>
<sequence length="691" mass="78512">MKGEWIRKSSNSDLTVIFVHGFLSNGKDCWKNEESNAYWPELLMNESALNSIGIYIYTYQTDFFSGSYNLGDVVDDLKERLKLDHVLESKNLVFVCHSMGGIVVRRYLVSRAYDLEEITVGLYLVASPSLGSDYANWLGPIAQMMNHSQADVLRFSQNNQWLNDLNKDFKNLIGSNRLTIYGKEIIEDKFVILKKMVFLKQVVEPFTGALYFPEPYKLPGSDHFSIAKPENKDSIQHRLLLNFIALNVLQTSLPQQPEHKPVTPTEKPLANTVSFTETSTQLESWQIKLRTKLIEQLKKAELKQIVNVFIDALIVTNPSLKRDTEEIATYLVSGQSDRHLQIAQYLTAVKSSPNPSQLTQSGTEQLFGYLLQTLVRKNCESNDNGLTKIAVRNNETAKMIGASRTTYSYLPIYDENQREHKNGQKDPFSQNIDYYFPETGELNEASICNQIAKDLLISLGHSSDRSNSKENPLESLIGILSAYSDKPENAPIQALYLKNNANHNPLHIRSVADQFRQRLDGLIWMYVYGENKSEDWLHTSEAKLEGLMERYIWEKSELRSLQRSSPEEATMNSKFNLGNFGDHATVNIVTGTQTDAHVGHNTHQFTPQVSDQLQRLLTEVIQEADKRDEINKAQFAELSQAINQIRTEIQKQQNPDSNVLSKTKIILEGFRTAEGIGTSVEKIITLLAKFI</sequence>
<dbReference type="Pfam" id="PF12697">
    <property type="entry name" value="Abhydrolase_6"/>
    <property type="match status" value="1"/>
</dbReference>
<reference evidence="6 7" key="1">
    <citation type="submission" date="2017-08" db="EMBL/GenBank/DDBJ databases">
        <authorList>
            <person name="de Groot N.N."/>
        </authorList>
    </citation>
    <scope>NUCLEOTIDE SEQUENCE [LARGE SCALE GENOMIC DNA]</scope>
    <source>
        <strain evidence="6 7">Nm15</strain>
    </source>
</reference>
<dbReference type="InterPro" id="IPR000073">
    <property type="entry name" value="AB_hydrolase_1"/>
</dbReference>
<dbReference type="PANTHER" id="PTHR48182:SF2">
    <property type="entry name" value="PROTEIN SERAC1"/>
    <property type="match status" value="1"/>
</dbReference>
<dbReference type="Gene3D" id="3.40.50.1820">
    <property type="entry name" value="alpha/beta hydrolase"/>
    <property type="match status" value="1"/>
</dbReference>
<dbReference type="SUPFAM" id="SSF53474">
    <property type="entry name" value="alpha/beta-Hydrolases"/>
    <property type="match status" value="1"/>
</dbReference>
<accession>A0A285BWM4</accession>
<evidence type="ECO:0000313" key="6">
    <source>
        <dbReference type="EMBL" id="SNX59642.1"/>
    </source>
</evidence>
<evidence type="ECO:0000256" key="1">
    <source>
        <dbReference type="ARBA" id="ARBA00004240"/>
    </source>
</evidence>
<comment type="subcellular location">
    <subcellularLocation>
        <location evidence="1">Endoplasmic reticulum</location>
    </subcellularLocation>
    <subcellularLocation>
        <location evidence="2">Membrane</location>
    </subcellularLocation>
</comment>
<dbReference type="OrthoDB" id="9782972at2"/>
<protein>
    <recommendedName>
        <fullName evidence="5">AB hydrolase-1 domain-containing protein</fullName>
    </recommendedName>
</protein>
<dbReference type="PANTHER" id="PTHR48182">
    <property type="entry name" value="PROTEIN SERAC1"/>
    <property type="match status" value="1"/>
</dbReference>